<accession>A0ABD1UKU8</accession>
<sequence length="234" mass="25232">MGEFYNAHCGCGMVIVQKNFTWNCPRHKSFLPNLNLHPQTQPTLSPSQPATTPANSNCANNASFMTGAFTTTTGQTPAPSRTYKHQCPAASYFSHAIVSCPNSTVPISSAHSTACCRRPITENSCSNSMGNPSRKFDDSLGKVEERRTLGWSLLVGVGAMRVVGCGLSDWRDAGGGGRCVREKWRRGEPVVAAVVVAATAWHWRDAGVSGRKHLRPRNLSAERGRGLVGFVDEG</sequence>
<evidence type="ECO:0000313" key="3">
    <source>
        <dbReference type="Proteomes" id="UP001604336"/>
    </source>
</evidence>
<dbReference type="Proteomes" id="UP001604336">
    <property type="component" value="Unassembled WGS sequence"/>
</dbReference>
<feature type="compositionally biased region" description="Low complexity" evidence="1">
    <location>
        <begin position="38"/>
        <end position="54"/>
    </location>
</feature>
<dbReference type="AlphaFoldDB" id="A0ABD1UKU8"/>
<keyword evidence="3" id="KW-1185">Reference proteome</keyword>
<reference evidence="3" key="1">
    <citation type="submission" date="2024-07" db="EMBL/GenBank/DDBJ databases">
        <title>Two chromosome-level genome assemblies of Korean endemic species Abeliophyllum distichum and Forsythia ovata (Oleaceae).</title>
        <authorList>
            <person name="Jang H."/>
        </authorList>
    </citation>
    <scope>NUCLEOTIDE SEQUENCE [LARGE SCALE GENOMIC DNA]</scope>
</reference>
<evidence type="ECO:0000256" key="1">
    <source>
        <dbReference type="SAM" id="MobiDB-lite"/>
    </source>
</evidence>
<organism evidence="2 3">
    <name type="scientific">Abeliophyllum distichum</name>
    <dbReference type="NCBI Taxonomy" id="126358"/>
    <lineage>
        <taxon>Eukaryota</taxon>
        <taxon>Viridiplantae</taxon>
        <taxon>Streptophyta</taxon>
        <taxon>Embryophyta</taxon>
        <taxon>Tracheophyta</taxon>
        <taxon>Spermatophyta</taxon>
        <taxon>Magnoliopsida</taxon>
        <taxon>eudicotyledons</taxon>
        <taxon>Gunneridae</taxon>
        <taxon>Pentapetalae</taxon>
        <taxon>asterids</taxon>
        <taxon>lamiids</taxon>
        <taxon>Lamiales</taxon>
        <taxon>Oleaceae</taxon>
        <taxon>Forsythieae</taxon>
        <taxon>Abeliophyllum</taxon>
    </lineage>
</organism>
<gene>
    <name evidence="2" type="ORF">Adt_10407</name>
</gene>
<evidence type="ECO:0000313" key="2">
    <source>
        <dbReference type="EMBL" id="KAL2525353.1"/>
    </source>
</evidence>
<proteinExistence type="predicted"/>
<feature type="region of interest" description="Disordered" evidence="1">
    <location>
        <begin position="35"/>
        <end position="56"/>
    </location>
</feature>
<protein>
    <submittedName>
        <fullName evidence="2">Uncharacterized protein</fullName>
    </submittedName>
</protein>
<comment type="caution">
    <text evidence="2">The sequence shown here is derived from an EMBL/GenBank/DDBJ whole genome shotgun (WGS) entry which is preliminary data.</text>
</comment>
<name>A0ABD1UKU8_9LAMI</name>
<dbReference type="EMBL" id="JBFOLK010000003">
    <property type="protein sequence ID" value="KAL2525353.1"/>
    <property type="molecule type" value="Genomic_DNA"/>
</dbReference>